<dbReference type="EMBL" id="JAATIS010000859">
    <property type="protein sequence ID" value="KAG2467481.1"/>
    <property type="molecule type" value="Genomic_DNA"/>
</dbReference>
<feature type="non-terminal residue" evidence="12">
    <location>
        <position position="724"/>
    </location>
</feature>
<evidence type="ECO:0000256" key="3">
    <source>
        <dbReference type="ARBA" id="ARBA00022753"/>
    </source>
</evidence>
<feature type="domain" description="Protein phosphatase 1 regulatory subunit 21 N-terminal" evidence="11">
    <location>
        <begin position="23"/>
        <end position="125"/>
    </location>
</feature>
<evidence type="ECO:0000256" key="5">
    <source>
        <dbReference type="ARBA" id="ARBA00023054"/>
    </source>
</evidence>
<feature type="non-terminal residue" evidence="12">
    <location>
        <position position="1"/>
    </location>
</feature>
<dbReference type="Proteomes" id="UP000886611">
    <property type="component" value="Unassembled WGS sequence"/>
</dbReference>
<name>A0A8X7XFT8_POLSE</name>
<dbReference type="GO" id="GO:0016020">
    <property type="term" value="C:membrane"/>
    <property type="evidence" value="ECO:0007669"/>
    <property type="project" value="TreeGrafter"/>
</dbReference>
<comment type="subcellular location">
    <subcellularLocation>
        <location evidence="1">Early endosome</location>
    </subcellularLocation>
</comment>
<evidence type="ECO:0000256" key="8">
    <source>
        <dbReference type="ARBA" id="ARBA00044824"/>
    </source>
</evidence>
<dbReference type="Pfam" id="PF10212">
    <property type="entry name" value="PPP1R21_helical"/>
    <property type="match status" value="2"/>
</dbReference>
<gene>
    <name evidence="12" type="primary">Ppp1r21</name>
    <name evidence="12" type="ORF">GTO96_0010280</name>
</gene>
<sequence length="724" mass="83240">MSLQPVIAVELREGSCLGETPSQRGGGEGVLLEIIQGAYFALASGNPNEGFPQTDQLKMKDQSLRKVEQEMDSLTFRNQQLAKRVELLQEELSVCDTKGKKNKHKIGDSPSQHNHQHQSVINEDLQKKIEENERLHIQYAEADERHRLLENQLRERLDVLEKETAQHQAIVDGLTQKYMETIERLQNDKARLEFSQYLHENAAYVRPLEEGMLQLFETITEETVTTLHYTQKAALEQELPTLTQKLKTTNECILSSLVSLTNVTGKPRPESVPYEEALANQRVLLSSAESREGLALQVQQSQEKIAKLDQEKEHWMLEAQLAKIKLEKENQRVSDLESQLIGVISRQPSPILQENLSIQPKTPEEEEVERNTGQPVRSESLVPDEECREQLIKNHYMARVADLTSQLQVADSKAVHFYAECRALAKRLTLAEKSRESLTKGMKDANQNISHLQDELTTTKRSYEDQLSMMSDHLCSMNETLTKQREEIDTLKLVNKVTNSKPEVVAGYFISAVIELGGCPKIIRSDLGTENVHVNRLQRFLREDENGTLSEPAILQGRSTANQRIEWWWGFYRRQNVDYWRDLFLEFQSVGDFNGHVVDKGLIQFCFLDVIQRELDTVVRMWNNHRIRPGGSGRDLFHGRPFLMYQAPELYQAQDYLHPVDYDKLDIIVEEGVCIWKTGIPCDPDLHELCVLLMEEHHLESSYTALEAARLYRELRPLVREILS</sequence>
<protein>
    <recommendedName>
        <fullName evidence="2">Protein phosphatase 1 regulatory subunit 21</fullName>
    </recommendedName>
    <alternativeName>
        <fullName evidence="7">Coiled-coil domain-containing protein 128</fullName>
    </alternativeName>
    <alternativeName>
        <fullName evidence="8">Ferry endosomal RAB5 effector complex subunit 2</fullName>
    </alternativeName>
    <alternativeName>
        <fullName evidence="6">KLRAQ motif-containing protein 1</fullName>
    </alternativeName>
</protein>
<evidence type="ECO:0000256" key="1">
    <source>
        <dbReference type="ARBA" id="ARBA00004412"/>
    </source>
</evidence>
<reference evidence="12 13" key="1">
    <citation type="journal article" date="2021" name="Cell">
        <title>Tracing the genetic footprints of vertebrate landing in non-teleost ray-finned fishes.</title>
        <authorList>
            <person name="Bi X."/>
            <person name="Wang K."/>
            <person name="Yang L."/>
            <person name="Pan H."/>
            <person name="Jiang H."/>
            <person name="Wei Q."/>
            <person name="Fang M."/>
            <person name="Yu H."/>
            <person name="Zhu C."/>
            <person name="Cai Y."/>
            <person name="He Y."/>
            <person name="Gan X."/>
            <person name="Zeng H."/>
            <person name="Yu D."/>
            <person name="Zhu Y."/>
            <person name="Jiang H."/>
            <person name="Qiu Q."/>
            <person name="Yang H."/>
            <person name="Zhang Y.E."/>
            <person name="Wang W."/>
            <person name="Zhu M."/>
            <person name="He S."/>
            <person name="Zhang G."/>
        </authorList>
    </citation>
    <scope>NUCLEOTIDE SEQUENCE [LARGE SCALE GENOMIC DNA]</scope>
    <source>
        <strain evidence="12">Bchr_013</strain>
    </source>
</reference>
<evidence type="ECO:0000256" key="7">
    <source>
        <dbReference type="ARBA" id="ARBA00031617"/>
    </source>
</evidence>
<keyword evidence="13" id="KW-1185">Reference proteome</keyword>
<evidence type="ECO:0000256" key="10">
    <source>
        <dbReference type="SAM" id="MobiDB-lite"/>
    </source>
</evidence>
<dbReference type="PANTHER" id="PTHR21448">
    <property type="entry name" value="SMOOTH MUSCLE MYOSIN HEAVY CHAIN-RELATED"/>
    <property type="match status" value="1"/>
</dbReference>
<keyword evidence="4" id="KW-0694">RNA-binding</keyword>
<evidence type="ECO:0000313" key="12">
    <source>
        <dbReference type="EMBL" id="KAG2467481.1"/>
    </source>
</evidence>
<dbReference type="PANTHER" id="PTHR21448:SF0">
    <property type="entry name" value="PROTEIN PHOSPHATASE 1 REGULATORY SUBUNIT 21"/>
    <property type="match status" value="1"/>
</dbReference>
<dbReference type="InterPro" id="IPR049372">
    <property type="entry name" value="PPP1R21_C"/>
</dbReference>
<dbReference type="Pfam" id="PF10205">
    <property type="entry name" value="KLRAQ"/>
    <property type="match status" value="1"/>
</dbReference>
<evidence type="ECO:0000259" key="11">
    <source>
        <dbReference type="SMART" id="SM01254"/>
    </source>
</evidence>
<accession>A0A8X7XFT8</accession>
<comment type="caution">
    <text evidence="12">The sequence shown here is derived from an EMBL/GenBank/DDBJ whole genome shotgun (WGS) entry which is preliminary data.</text>
</comment>
<evidence type="ECO:0000256" key="6">
    <source>
        <dbReference type="ARBA" id="ARBA00031361"/>
    </source>
</evidence>
<dbReference type="AlphaFoldDB" id="A0A8X7XFT8"/>
<keyword evidence="3" id="KW-0967">Endosome</keyword>
<dbReference type="GO" id="GO:0005769">
    <property type="term" value="C:early endosome"/>
    <property type="evidence" value="ECO:0007669"/>
    <property type="project" value="UniProtKB-SubCell"/>
</dbReference>
<organism evidence="12 13">
    <name type="scientific">Polypterus senegalus</name>
    <name type="common">Senegal bichir</name>
    <dbReference type="NCBI Taxonomy" id="55291"/>
    <lineage>
        <taxon>Eukaryota</taxon>
        <taxon>Metazoa</taxon>
        <taxon>Chordata</taxon>
        <taxon>Craniata</taxon>
        <taxon>Vertebrata</taxon>
        <taxon>Euteleostomi</taxon>
        <taxon>Actinopterygii</taxon>
        <taxon>Polypteriformes</taxon>
        <taxon>Polypteridae</taxon>
        <taxon>Polypterus</taxon>
    </lineage>
</organism>
<dbReference type="GO" id="GO:0003723">
    <property type="term" value="F:RNA binding"/>
    <property type="evidence" value="ECO:0007669"/>
    <property type="project" value="UniProtKB-KW"/>
</dbReference>
<proteinExistence type="predicted"/>
<dbReference type="Pfam" id="PF21636">
    <property type="entry name" value="PPP1R21_C"/>
    <property type="match status" value="1"/>
</dbReference>
<evidence type="ECO:0000256" key="4">
    <source>
        <dbReference type="ARBA" id="ARBA00022884"/>
    </source>
</evidence>
<dbReference type="SMART" id="SM01254">
    <property type="entry name" value="KLRAQ"/>
    <property type="match status" value="1"/>
</dbReference>
<feature type="coiled-coil region" evidence="9">
    <location>
        <begin position="291"/>
        <end position="339"/>
    </location>
</feature>
<evidence type="ECO:0000256" key="2">
    <source>
        <dbReference type="ARBA" id="ARBA00020102"/>
    </source>
</evidence>
<feature type="coiled-coil region" evidence="9">
    <location>
        <begin position="64"/>
        <end position="91"/>
    </location>
</feature>
<feature type="coiled-coil region" evidence="9">
    <location>
        <begin position="122"/>
        <end position="177"/>
    </location>
</feature>
<evidence type="ECO:0000313" key="13">
    <source>
        <dbReference type="Proteomes" id="UP000886611"/>
    </source>
</evidence>
<feature type="coiled-coil region" evidence="9">
    <location>
        <begin position="435"/>
        <end position="462"/>
    </location>
</feature>
<keyword evidence="5 9" id="KW-0175">Coiled coil</keyword>
<dbReference type="InterPro" id="IPR019343">
    <property type="entry name" value="PPP1R21_N"/>
</dbReference>
<evidence type="ECO:0000256" key="9">
    <source>
        <dbReference type="SAM" id="Coils"/>
    </source>
</evidence>
<dbReference type="InterPro" id="IPR040024">
    <property type="entry name" value="PPP1R21"/>
</dbReference>
<dbReference type="InterPro" id="IPR019348">
    <property type="entry name" value="PPP1R21_six_helix"/>
</dbReference>
<feature type="region of interest" description="Disordered" evidence="10">
    <location>
        <begin position="357"/>
        <end position="383"/>
    </location>
</feature>